<dbReference type="Gene3D" id="3.40.50.300">
    <property type="entry name" value="P-loop containing nucleotide triphosphate hydrolases"/>
    <property type="match status" value="1"/>
</dbReference>
<reference evidence="1" key="1">
    <citation type="submission" date="2022-10" db="EMBL/GenBank/DDBJ databases">
        <title>Culturing micro-colonial fungi from biological soil crusts in the Mojave desert and describing Neophaeococcomyces mojavensis, and introducing the new genera and species Taxawa tesnikishii.</title>
        <authorList>
            <person name="Kurbessoian T."/>
            <person name="Stajich J.E."/>
        </authorList>
    </citation>
    <scope>NUCLEOTIDE SEQUENCE</scope>
    <source>
        <strain evidence="1">TK_41</strain>
    </source>
</reference>
<protein>
    <recommendedName>
        <fullName evidence="3">P-loop containing nucleoside triphosphate hydrolase protein</fullName>
    </recommendedName>
</protein>
<dbReference type="GO" id="GO:0005743">
    <property type="term" value="C:mitochondrial inner membrane"/>
    <property type="evidence" value="ECO:0007669"/>
    <property type="project" value="TreeGrafter"/>
</dbReference>
<dbReference type="EMBL" id="JAPDRK010000014">
    <property type="protein sequence ID" value="KAJ9606448.1"/>
    <property type="molecule type" value="Genomic_DNA"/>
</dbReference>
<evidence type="ECO:0000313" key="1">
    <source>
        <dbReference type="EMBL" id="KAJ9606448.1"/>
    </source>
</evidence>
<gene>
    <name evidence="1" type="ORF">H2200_009409</name>
</gene>
<dbReference type="PANTHER" id="PTHR43394:SF1">
    <property type="entry name" value="ATP-BINDING CASSETTE SUB-FAMILY B MEMBER 10, MITOCHONDRIAL"/>
    <property type="match status" value="1"/>
</dbReference>
<evidence type="ECO:0000313" key="2">
    <source>
        <dbReference type="Proteomes" id="UP001172673"/>
    </source>
</evidence>
<accession>A0AA38X4C5</accession>
<sequence>MQGRHIYDYIISPFEQVSLDAKLLNPWRTRFRSRMDSTLIGTEGSLLSGGQRRRIAIAKALLRNLKVLYVEVPFEPSVPLLTPAPSLLDEATSALGSTSEAFVQAAVDRASKSRTTIAVAHRLSTIQHADIIYALERGGVVQRGSDGELMRRGGRLGWILK</sequence>
<name>A0AA38X4C5_9EURO</name>
<dbReference type="GO" id="GO:0090374">
    <property type="term" value="P:oligopeptide export from mitochondrion"/>
    <property type="evidence" value="ECO:0007669"/>
    <property type="project" value="TreeGrafter"/>
</dbReference>
<dbReference type="InterPro" id="IPR039421">
    <property type="entry name" value="Type_1_exporter"/>
</dbReference>
<dbReference type="PANTHER" id="PTHR43394">
    <property type="entry name" value="ATP-DEPENDENT PERMEASE MDL1, MITOCHONDRIAL"/>
    <property type="match status" value="1"/>
</dbReference>
<proteinExistence type="predicted"/>
<organism evidence="1 2">
    <name type="scientific">Cladophialophora chaetospira</name>
    <dbReference type="NCBI Taxonomy" id="386627"/>
    <lineage>
        <taxon>Eukaryota</taxon>
        <taxon>Fungi</taxon>
        <taxon>Dikarya</taxon>
        <taxon>Ascomycota</taxon>
        <taxon>Pezizomycotina</taxon>
        <taxon>Eurotiomycetes</taxon>
        <taxon>Chaetothyriomycetidae</taxon>
        <taxon>Chaetothyriales</taxon>
        <taxon>Herpotrichiellaceae</taxon>
        <taxon>Cladophialophora</taxon>
    </lineage>
</organism>
<keyword evidence="2" id="KW-1185">Reference proteome</keyword>
<dbReference type="SUPFAM" id="SSF52540">
    <property type="entry name" value="P-loop containing nucleoside triphosphate hydrolases"/>
    <property type="match status" value="1"/>
</dbReference>
<dbReference type="InterPro" id="IPR027417">
    <property type="entry name" value="P-loop_NTPase"/>
</dbReference>
<dbReference type="AlphaFoldDB" id="A0AA38X4C5"/>
<dbReference type="GO" id="GO:0015421">
    <property type="term" value="F:ABC-type oligopeptide transporter activity"/>
    <property type="evidence" value="ECO:0007669"/>
    <property type="project" value="TreeGrafter"/>
</dbReference>
<dbReference type="Proteomes" id="UP001172673">
    <property type="component" value="Unassembled WGS sequence"/>
</dbReference>
<comment type="caution">
    <text evidence="1">The sequence shown here is derived from an EMBL/GenBank/DDBJ whole genome shotgun (WGS) entry which is preliminary data.</text>
</comment>
<evidence type="ECO:0008006" key="3">
    <source>
        <dbReference type="Google" id="ProtNLM"/>
    </source>
</evidence>